<reference evidence="5 6" key="1">
    <citation type="journal article" date="2020" name="ISME J.">
        <title>Uncovering the hidden diversity of litter-decomposition mechanisms in mushroom-forming fungi.</title>
        <authorList>
            <person name="Floudas D."/>
            <person name="Bentzer J."/>
            <person name="Ahren D."/>
            <person name="Johansson T."/>
            <person name="Persson P."/>
            <person name="Tunlid A."/>
        </authorList>
    </citation>
    <scope>NUCLEOTIDE SEQUENCE [LARGE SCALE GENOMIC DNA]</scope>
    <source>
        <strain evidence="5 6">CBS 291.85</strain>
    </source>
</reference>
<keyword evidence="3" id="KW-0175">Coiled coil</keyword>
<dbReference type="Pfam" id="PF14559">
    <property type="entry name" value="TPR_19"/>
    <property type="match status" value="1"/>
</dbReference>
<keyword evidence="1" id="KW-0677">Repeat</keyword>
<dbReference type="OrthoDB" id="1914839at2759"/>
<evidence type="ECO:0008006" key="7">
    <source>
        <dbReference type="Google" id="ProtNLM"/>
    </source>
</evidence>
<evidence type="ECO:0000313" key="6">
    <source>
        <dbReference type="Proteomes" id="UP000559256"/>
    </source>
</evidence>
<dbReference type="EMBL" id="JAACJM010000019">
    <property type="protein sequence ID" value="KAF5367376.1"/>
    <property type="molecule type" value="Genomic_DNA"/>
</dbReference>
<dbReference type="Proteomes" id="UP000559256">
    <property type="component" value="Unassembled WGS sequence"/>
</dbReference>
<sequence>MGRTKPKNSKQAFSKAAEPSIQSSTVKAPSILSLLEKAQSLIVQCDYDLATRFIQRILEQEPSNVEAQEMLGVIQLETGDVEAAQQTFLSLLSQPSPPPSAHLYLAQISEDDPRSALQHYRAAIDILNAQLKGKERAMDGNESEDEIEIRNNIVRALIGQVEIWMDPSYDLCFEPEAEKTCEDLIASALRTDPGNAEALQMLASVRMSQQRPEEAKECLEKSWTTWKNLDIDHPKIPPIPTRLAMVKLFLELSLYAPALLVLHGIMSSDDQEVEAWYLEGWCYFLMAEQAKESGGKLDDMTWEELAKDARDRLETCQMLHVNEQHPDKPLLDHVRELIGKLDAAGIKASAADEEDNDEGDWVDEASEDEDEDVQMS</sequence>
<protein>
    <recommendedName>
        <fullName evidence="7">TPR-like protein</fullName>
    </recommendedName>
</protein>
<organism evidence="5 6">
    <name type="scientific">Tetrapyrgos nigripes</name>
    <dbReference type="NCBI Taxonomy" id="182062"/>
    <lineage>
        <taxon>Eukaryota</taxon>
        <taxon>Fungi</taxon>
        <taxon>Dikarya</taxon>
        <taxon>Basidiomycota</taxon>
        <taxon>Agaricomycotina</taxon>
        <taxon>Agaricomycetes</taxon>
        <taxon>Agaricomycetidae</taxon>
        <taxon>Agaricales</taxon>
        <taxon>Marasmiineae</taxon>
        <taxon>Marasmiaceae</taxon>
        <taxon>Tetrapyrgos</taxon>
    </lineage>
</organism>
<dbReference type="GO" id="GO:0006368">
    <property type="term" value="P:transcription elongation by RNA polymerase II"/>
    <property type="evidence" value="ECO:0007669"/>
    <property type="project" value="TreeGrafter"/>
</dbReference>
<dbReference type="PANTHER" id="PTHR14027:SF2">
    <property type="entry name" value="RNA POLYMERASE-ASSOCIATED PROTEIN CTR9 HOMOLOG"/>
    <property type="match status" value="1"/>
</dbReference>
<dbReference type="SUPFAM" id="SSF48452">
    <property type="entry name" value="TPR-like"/>
    <property type="match status" value="1"/>
</dbReference>
<keyword evidence="6" id="KW-1185">Reference proteome</keyword>
<gene>
    <name evidence="5" type="ORF">D9758_003692</name>
</gene>
<name>A0A8H5GMB2_9AGAR</name>
<dbReference type="GO" id="GO:0006355">
    <property type="term" value="P:regulation of DNA-templated transcription"/>
    <property type="evidence" value="ECO:0007669"/>
    <property type="project" value="InterPro"/>
</dbReference>
<comment type="caution">
    <text evidence="5">The sequence shown here is derived from an EMBL/GenBank/DDBJ whole genome shotgun (WGS) entry which is preliminary data.</text>
</comment>
<proteinExistence type="predicted"/>
<evidence type="ECO:0000256" key="1">
    <source>
        <dbReference type="ARBA" id="ARBA00022737"/>
    </source>
</evidence>
<evidence type="ECO:0000256" key="2">
    <source>
        <dbReference type="ARBA" id="ARBA00022803"/>
    </source>
</evidence>
<dbReference type="CDD" id="cd24142">
    <property type="entry name" value="ACL4-like"/>
    <property type="match status" value="1"/>
</dbReference>
<dbReference type="Pfam" id="PF13181">
    <property type="entry name" value="TPR_8"/>
    <property type="match status" value="1"/>
</dbReference>
<feature type="compositionally biased region" description="Acidic residues" evidence="4">
    <location>
        <begin position="351"/>
        <end position="376"/>
    </location>
</feature>
<feature type="region of interest" description="Disordered" evidence="4">
    <location>
        <begin position="346"/>
        <end position="376"/>
    </location>
</feature>
<evidence type="ECO:0000313" key="5">
    <source>
        <dbReference type="EMBL" id="KAF5367376.1"/>
    </source>
</evidence>
<accession>A0A8H5GMB2</accession>
<dbReference type="GO" id="GO:0016593">
    <property type="term" value="C:Cdc73/Paf1 complex"/>
    <property type="evidence" value="ECO:0007669"/>
    <property type="project" value="TreeGrafter"/>
</dbReference>
<dbReference type="AlphaFoldDB" id="A0A8H5GMB2"/>
<dbReference type="InterPro" id="IPR011990">
    <property type="entry name" value="TPR-like_helical_dom_sf"/>
</dbReference>
<keyword evidence="2" id="KW-0802">TPR repeat</keyword>
<evidence type="ECO:0000256" key="4">
    <source>
        <dbReference type="SAM" id="MobiDB-lite"/>
    </source>
</evidence>
<feature type="coiled-coil region" evidence="3">
    <location>
        <begin position="117"/>
        <end position="144"/>
    </location>
</feature>
<evidence type="ECO:0000256" key="3">
    <source>
        <dbReference type="SAM" id="Coils"/>
    </source>
</evidence>
<dbReference type="InterPro" id="IPR019734">
    <property type="entry name" value="TPR_rpt"/>
</dbReference>
<dbReference type="InterPro" id="IPR031101">
    <property type="entry name" value="Ctr9"/>
</dbReference>
<dbReference type="PANTHER" id="PTHR14027">
    <property type="entry name" value="RNA POLYMERASE-ASSOCIATED PROTEIN CTR9"/>
    <property type="match status" value="1"/>
</dbReference>
<dbReference type="Gene3D" id="1.25.40.10">
    <property type="entry name" value="Tetratricopeptide repeat domain"/>
    <property type="match status" value="1"/>
</dbReference>
<dbReference type="GO" id="GO:0000993">
    <property type="term" value="F:RNA polymerase II complex binding"/>
    <property type="evidence" value="ECO:0007669"/>
    <property type="project" value="TreeGrafter"/>
</dbReference>